<accession>A0A0R2BEG5</accession>
<evidence type="ECO:0008006" key="4">
    <source>
        <dbReference type="Google" id="ProtNLM"/>
    </source>
</evidence>
<feature type="compositionally biased region" description="Basic residues" evidence="1">
    <location>
        <begin position="47"/>
        <end position="57"/>
    </location>
</feature>
<sequence length="57" mass="6360">MKHFAKGFLFGSVATLGAVAGAILSFKKKIVEPIEDQEQRFEDNRKKAARKSRSAHN</sequence>
<evidence type="ECO:0000313" key="3">
    <source>
        <dbReference type="Proteomes" id="UP000051845"/>
    </source>
</evidence>
<dbReference type="RefSeq" id="WP_065101469.1">
    <property type="nucleotide sequence ID" value="NZ_AYYR01000013.1"/>
</dbReference>
<dbReference type="AlphaFoldDB" id="A0A0R2BEG5"/>
<comment type="caution">
    <text evidence="2">The sequence shown here is derived from an EMBL/GenBank/DDBJ whole genome shotgun (WGS) entry which is preliminary data.</text>
</comment>
<dbReference type="Pfam" id="PF11240">
    <property type="entry name" value="DUF3042"/>
    <property type="match status" value="1"/>
</dbReference>
<gene>
    <name evidence="2" type="ORF">FC82_GL000651</name>
</gene>
<dbReference type="Proteomes" id="UP000051845">
    <property type="component" value="Unassembled WGS sequence"/>
</dbReference>
<dbReference type="InterPro" id="IPR021402">
    <property type="entry name" value="DUF3042"/>
</dbReference>
<feature type="region of interest" description="Disordered" evidence="1">
    <location>
        <begin position="38"/>
        <end position="57"/>
    </location>
</feature>
<evidence type="ECO:0000313" key="2">
    <source>
        <dbReference type="EMBL" id="KRM77402.1"/>
    </source>
</evidence>
<dbReference type="PATRIC" id="fig|1423733.4.peg.673"/>
<proteinExistence type="predicted"/>
<reference evidence="2 3" key="1">
    <citation type="journal article" date="2015" name="Genome Announc.">
        <title>Expanding the biotechnology potential of lactobacilli through comparative genomics of 213 strains and associated genera.</title>
        <authorList>
            <person name="Sun Z."/>
            <person name="Harris H.M."/>
            <person name="McCann A."/>
            <person name="Guo C."/>
            <person name="Argimon S."/>
            <person name="Zhang W."/>
            <person name="Yang X."/>
            <person name="Jeffery I.B."/>
            <person name="Cooney J.C."/>
            <person name="Kagawa T.F."/>
            <person name="Liu W."/>
            <person name="Song Y."/>
            <person name="Salvetti E."/>
            <person name="Wrobel A."/>
            <person name="Rasinkangas P."/>
            <person name="Parkhill J."/>
            <person name="Rea M.C."/>
            <person name="O'Sullivan O."/>
            <person name="Ritari J."/>
            <person name="Douillard F.P."/>
            <person name="Paul Ross R."/>
            <person name="Yang R."/>
            <person name="Briner A.E."/>
            <person name="Felis G.E."/>
            <person name="de Vos W.M."/>
            <person name="Barrangou R."/>
            <person name="Klaenhammer T.R."/>
            <person name="Caufield P.W."/>
            <person name="Cui Y."/>
            <person name="Zhang H."/>
            <person name="O'Toole P.W."/>
        </authorList>
    </citation>
    <scope>NUCLEOTIDE SEQUENCE [LARGE SCALE GENOMIC DNA]</scope>
    <source>
        <strain evidence="2 3">DSM 20515</strain>
    </source>
</reference>
<dbReference type="EMBL" id="AYYR01000013">
    <property type="protein sequence ID" value="KRM77402.1"/>
    <property type="molecule type" value="Genomic_DNA"/>
</dbReference>
<protein>
    <recommendedName>
        <fullName evidence="4">DUF3042 domain-containing protein</fullName>
    </recommendedName>
</protein>
<dbReference type="STRING" id="33960.TY91_08375"/>
<organism evidence="2 3">
    <name type="scientific">Secundilactobacillus collinoides DSM 20515 = JCM 1123</name>
    <dbReference type="NCBI Taxonomy" id="1423733"/>
    <lineage>
        <taxon>Bacteria</taxon>
        <taxon>Bacillati</taxon>
        <taxon>Bacillota</taxon>
        <taxon>Bacilli</taxon>
        <taxon>Lactobacillales</taxon>
        <taxon>Lactobacillaceae</taxon>
        <taxon>Secundilactobacillus</taxon>
    </lineage>
</organism>
<evidence type="ECO:0000256" key="1">
    <source>
        <dbReference type="SAM" id="MobiDB-lite"/>
    </source>
</evidence>
<name>A0A0R2BEG5_SECCO</name>